<dbReference type="Pfam" id="PF14671">
    <property type="entry name" value="DSPn"/>
    <property type="match status" value="1"/>
</dbReference>
<dbReference type="InterPro" id="IPR000387">
    <property type="entry name" value="Tyr_Pase_dom"/>
</dbReference>
<dbReference type="CDD" id="cd17657">
    <property type="entry name" value="CDC14_N"/>
    <property type="match status" value="1"/>
</dbReference>
<dbReference type="InterPro" id="IPR016130">
    <property type="entry name" value="Tyr_Pase_AS"/>
</dbReference>
<evidence type="ECO:0000256" key="11">
    <source>
        <dbReference type="ARBA" id="ARBA00023242"/>
    </source>
</evidence>
<dbReference type="Pfam" id="PF22785">
    <property type="entry name" value="Tc-R-P"/>
    <property type="match status" value="1"/>
</dbReference>
<dbReference type="InterPro" id="IPR020422">
    <property type="entry name" value="TYR_PHOSPHATASE_DUAL_dom"/>
</dbReference>
<proteinExistence type="inferred from homology"/>
<dbReference type="SUPFAM" id="SSF52799">
    <property type="entry name" value="(Phosphotyrosine protein) phosphatases II"/>
    <property type="match status" value="2"/>
</dbReference>
<keyword evidence="7" id="KW-0132">Cell division</keyword>
<dbReference type="GO" id="GO:0051301">
    <property type="term" value="P:cell division"/>
    <property type="evidence" value="ECO:0007669"/>
    <property type="project" value="UniProtKB-KW"/>
</dbReference>
<comment type="similarity">
    <text evidence="3">Belongs to the protein-tyrosine phosphatase family. Non-receptor class CDC14 subfamily.</text>
</comment>
<feature type="region of interest" description="Disordered" evidence="14">
    <location>
        <begin position="1"/>
        <end position="20"/>
    </location>
</feature>
<evidence type="ECO:0000256" key="8">
    <source>
        <dbReference type="ARBA" id="ARBA00022776"/>
    </source>
</evidence>
<dbReference type="InterPro" id="IPR029260">
    <property type="entry name" value="DSPn"/>
</dbReference>
<evidence type="ECO:0000256" key="9">
    <source>
        <dbReference type="ARBA" id="ARBA00022801"/>
    </source>
</evidence>
<dbReference type="Proteomes" id="UP000053890">
    <property type="component" value="Unassembled WGS sequence"/>
</dbReference>
<evidence type="ECO:0000256" key="7">
    <source>
        <dbReference type="ARBA" id="ARBA00022618"/>
    </source>
</evidence>
<dbReference type="SMART" id="SM00404">
    <property type="entry name" value="PTPc_motif"/>
    <property type="match status" value="1"/>
</dbReference>
<feature type="non-terminal residue" evidence="17">
    <location>
        <position position="387"/>
    </location>
</feature>
<dbReference type="GO" id="GO:0032954">
    <property type="term" value="P:regulation of cytokinetic process"/>
    <property type="evidence" value="ECO:0007669"/>
    <property type="project" value="UniProtKB-ARBA"/>
</dbReference>
<keyword evidence="5" id="KW-0963">Cytoplasm</keyword>
<dbReference type="GO" id="GO:0004725">
    <property type="term" value="F:protein tyrosine phosphatase activity"/>
    <property type="evidence" value="ECO:0007669"/>
    <property type="project" value="UniProtKB-EC"/>
</dbReference>
<dbReference type="GO" id="GO:0005737">
    <property type="term" value="C:cytoplasm"/>
    <property type="evidence" value="ECO:0007669"/>
    <property type="project" value="UniProtKB-SubCell"/>
</dbReference>
<keyword evidence="12" id="KW-0469">Meiosis</keyword>
<dbReference type="EMBL" id="KQ474088">
    <property type="protein sequence ID" value="KPV72295.1"/>
    <property type="molecule type" value="Genomic_DNA"/>
</dbReference>
<dbReference type="GO" id="GO:0033554">
    <property type="term" value="P:cellular response to stress"/>
    <property type="evidence" value="ECO:0007669"/>
    <property type="project" value="UniProtKB-ARBA"/>
</dbReference>
<keyword evidence="8" id="KW-0498">Mitosis</keyword>
<dbReference type="RefSeq" id="XP_018268344.1">
    <property type="nucleotide sequence ID" value="XM_018412433.1"/>
</dbReference>
<comment type="subcellular location">
    <subcellularLocation>
        <location evidence="2">Cytoplasm</location>
    </subcellularLocation>
    <subcellularLocation>
        <location evidence="1">Nucleus</location>
    </subcellularLocation>
</comment>
<dbReference type="GO" id="GO:0051321">
    <property type="term" value="P:meiotic cell cycle"/>
    <property type="evidence" value="ECO:0007669"/>
    <property type="project" value="UniProtKB-KW"/>
</dbReference>
<evidence type="ECO:0000256" key="2">
    <source>
        <dbReference type="ARBA" id="ARBA00004496"/>
    </source>
</evidence>
<keyword evidence="13" id="KW-0131">Cell cycle</keyword>
<dbReference type="GO" id="GO:0007096">
    <property type="term" value="P:regulation of exit from mitosis"/>
    <property type="evidence" value="ECO:0007669"/>
    <property type="project" value="UniProtKB-ARBA"/>
</dbReference>
<dbReference type="GO" id="GO:0005730">
    <property type="term" value="C:nucleolus"/>
    <property type="evidence" value="ECO:0007669"/>
    <property type="project" value="UniProtKB-ARBA"/>
</dbReference>
<keyword evidence="18" id="KW-1185">Reference proteome</keyword>
<feature type="compositionally biased region" description="Low complexity" evidence="14">
    <location>
        <begin position="8"/>
        <end position="18"/>
    </location>
</feature>
<dbReference type="InterPro" id="IPR044506">
    <property type="entry name" value="CDC14_C"/>
</dbReference>
<accession>A0A0P9F9J3</accession>
<keyword evidence="6" id="KW-0597">Phosphoprotein</keyword>
<dbReference type="GO" id="GO:0000278">
    <property type="term" value="P:mitotic cell cycle"/>
    <property type="evidence" value="ECO:0007669"/>
    <property type="project" value="UniProtKB-ARBA"/>
</dbReference>
<dbReference type="PROSITE" id="PS50056">
    <property type="entry name" value="TYR_PHOSPHATASE_2"/>
    <property type="match status" value="1"/>
</dbReference>
<evidence type="ECO:0000313" key="17">
    <source>
        <dbReference type="EMBL" id="KPV72295.1"/>
    </source>
</evidence>
<name>A0A0P9F9J3_RHOGW</name>
<keyword evidence="11" id="KW-0539">Nucleus</keyword>
<dbReference type="GO" id="GO:0005816">
    <property type="term" value="C:spindle pole body"/>
    <property type="evidence" value="ECO:0007669"/>
    <property type="project" value="UniProtKB-ARBA"/>
</dbReference>
<dbReference type="CDD" id="cd14499">
    <property type="entry name" value="CDC14_C"/>
    <property type="match status" value="1"/>
</dbReference>
<dbReference type="PROSITE" id="PS50054">
    <property type="entry name" value="TYR_PHOSPHATASE_DUAL"/>
    <property type="match status" value="1"/>
</dbReference>
<dbReference type="STRING" id="578459.A0A0P9F9J3"/>
<evidence type="ECO:0000256" key="4">
    <source>
        <dbReference type="ARBA" id="ARBA00013064"/>
    </source>
</evidence>
<dbReference type="PROSITE" id="PS00383">
    <property type="entry name" value="TYR_PHOSPHATASE_1"/>
    <property type="match status" value="1"/>
</dbReference>
<organism evidence="17 18">
    <name type="scientific">Rhodotorula graminis (strain WP1)</name>
    <dbReference type="NCBI Taxonomy" id="578459"/>
    <lineage>
        <taxon>Eukaryota</taxon>
        <taxon>Fungi</taxon>
        <taxon>Dikarya</taxon>
        <taxon>Basidiomycota</taxon>
        <taxon>Pucciniomycotina</taxon>
        <taxon>Microbotryomycetes</taxon>
        <taxon>Sporidiobolales</taxon>
        <taxon>Sporidiobolaceae</taxon>
        <taxon>Rhodotorula</taxon>
    </lineage>
</organism>
<keyword evidence="10" id="KW-0904">Protein phosphatase</keyword>
<feature type="domain" description="Tyrosine-protein phosphatase" evidence="15">
    <location>
        <begin position="232"/>
        <end position="387"/>
    </location>
</feature>
<evidence type="ECO:0000256" key="1">
    <source>
        <dbReference type="ARBA" id="ARBA00004123"/>
    </source>
</evidence>
<evidence type="ECO:0000256" key="10">
    <source>
        <dbReference type="ARBA" id="ARBA00022912"/>
    </source>
</evidence>
<evidence type="ECO:0000256" key="5">
    <source>
        <dbReference type="ARBA" id="ARBA00022490"/>
    </source>
</evidence>
<dbReference type="InterPro" id="IPR050561">
    <property type="entry name" value="PTP"/>
</dbReference>
<evidence type="ECO:0000256" key="13">
    <source>
        <dbReference type="ARBA" id="ARBA00023306"/>
    </source>
</evidence>
<dbReference type="PANTHER" id="PTHR23339">
    <property type="entry name" value="TYROSINE SPECIFIC PROTEIN PHOSPHATASE AND DUAL SPECIFICITY PROTEIN PHOSPHATASE"/>
    <property type="match status" value="1"/>
</dbReference>
<keyword evidence="9" id="KW-0378">Hydrolase</keyword>
<dbReference type="AlphaFoldDB" id="A0A0P9F9J3"/>
<evidence type="ECO:0000256" key="12">
    <source>
        <dbReference type="ARBA" id="ARBA00023254"/>
    </source>
</evidence>
<evidence type="ECO:0000256" key="3">
    <source>
        <dbReference type="ARBA" id="ARBA00007315"/>
    </source>
</evidence>
<evidence type="ECO:0000256" key="6">
    <source>
        <dbReference type="ARBA" id="ARBA00022553"/>
    </source>
</evidence>
<reference evidence="17 18" key="1">
    <citation type="journal article" date="2015" name="Front. Microbiol.">
        <title>Genome sequence of the plant growth promoting endophytic yeast Rhodotorula graminis WP1.</title>
        <authorList>
            <person name="Firrincieli A."/>
            <person name="Otillar R."/>
            <person name="Salamov A."/>
            <person name="Schmutz J."/>
            <person name="Khan Z."/>
            <person name="Redman R.S."/>
            <person name="Fleck N.D."/>
            <person name="Lindquist E."/>
            <person name="Grigoriev I.V."/>
            <person name="Doty S.L."/>
        </authorList>
    </citation>
    <scope>NUCLEOTIDE SEQUENCE [LARGE SCALE GENOMIC DNA]</scope>
    <source>
        <strain evidence="17 18">WP1</strain>
    </source>
</reference>
<evidence type="ECO:0000313" key="18">
    <source>
        <dbReference type="Proteomes" id="UP000053890"/>
    </source>
</evidence>
<protein>
    <recommendedName>
        <fullName evidence="4">protein-tyrosine-phosphatase</fullName>
        <ecNumber evidence="4">3.1.3.48</ecNumber>
    </recommendedName>
</protein>
<dbReference type="EC" id="3.1.3.48" evidence="4"/>
<dbReference type="InterPro" id="IPR029021">
    <property type="entry name" value="Prot-tyrosine_phosphatase-like"/>
</dbReference>
<dbReference type="InterPro" id="IPR003595">
    <property type="entry name" value="Tyr_Pase_cat"/>
</dbReference>
<dbReference type="GeneID" id="28972882"/>
<dbReference type="SMART" id="SM00195">
    <property type="entry name" value="DSPc"/>
    <property type="match status" value="1"/>
</dbReference>
<gene>
    <name evidence="17" type="ORF">RHOBADRAFT_18487</name>
</gene>
<sequence length="387" mass="42653">MTDVPRGAAHPAAPAPTADDLKPSGPICSFGPRLAYTYFAHPAPRAELLNALTPGAPAPASVAASPDAAAAAAEEGVHWFSVDDQLVYLSFYQDYGPLNVGCLYRFCLHLHSLLNAPEHAYQRIFLYSSDEPDKKVNAALLMALYAMVVMRWSVADVLHPLSCLELQPYRDAGYSRADYHLHPQHILYGVHRALQHQLLDLSTFDLAAYEAAEKVETGDWNWITPGFVAFASPVEAGWSAGGQTPKKGGAPGAKINRAFRNVLDEFESKGVKVVVRLNKKLYDAAHFTSRNMEHVEMYFDDGTNPTLDMCRRFIDLSDRVISNGGAVAVHCKAGLGRTGTLIGAYLIYKHGFTADEAIGFMRLMRPGSCVGPQQHFLYENQLEWVRW</sequence>
<evidence type="ECO:0000256" key="14">
    <source>
        <dbReference type="SAM" id="MobiDB-lite"/>
    </source>
</evidence>
<dbReference type="OMA" id="WVSPKFI"/>
<feature type="domain" description="Tyrosine specific protein phosphatases" evidence="16">
    <location>
        <begin position="311"/>
        <end position="376"/>
    </location>
</feature>
<dbReference type="OrthoDB" id="5632at2759"/>
<dbReference type="Gene3D" id="3.90.190.10">
    <property type="entry name" value="Protein tyrosine phosphatase superfamily"/>
    <property type="match status" value="2"/>
</dbReference>
<evidence type="ECO:0000259" key="15">
    <source>
        <dbReference type="PROSITE" id="PS50054"/>
    </source>
</evidence>
<dbReference type="FunFam" id="3.90.190.10:FF:000038">
    <property type="entry name" value="Tyrosine-protein phosphatase CDC14"/>
    <property type="match status" value="1"/>
</dbReference>
<evidence type="ECO:0000259" key="16">
    <source>
        <dbReference type="PROSITE" id="PS50056"/>
    </source>
</evidence>